<accession>A0A2P7R007</accession>
<keyword evidence="2" id="KW-1185">Reference proteome</keyword>
<sequence length="57" mass="6420">MSDMTFGTRPQPLQALDEAMRVVREKAGSVRFGTITLTIHEGRLTQLEVTEKRRFGG</sequence>
<dbReference type="Proteomes" id="UP000241167">
    <property type="component" value="Unassembled WGS sequence"/>
</dbReference>
<dbReference type="RefSeq" id="WP_106511549.1">
    <property type="nucleotide sequence ID" value="NZ_PXYI01000001.1"/>
</dbReference>
<evidence type="ECO:0000313" key="1">
    <source>
        <dbReference type="EMBL" id="PSJ43526.1"/>
    </source>
</evidence>
<evidence type="ECO:0000313" key="2">
    <source>
        <dbReference type="Proteomes" id="UP000241167"/>
    </source>
</evidence>
<dbReference type="AlphaFoldDB" id="A0A2P7R007"/>
<gene>
    <name evidence="1" type="ORF">C7I55_04010</name>
</gene>
<protein>
    <submittedName>
        <fullName evidence="1">DUF2292 domain-containing protein</fullName>
    </submittedName>
</protein>
<name>A0A2P7R007_9SPHN</name>
<dbReference type="Pfam" id="PF10055">
    <property type="entry name" value="DUF2292"/>
    <property type="match status" value="1"/>
</dbReference>
<dbReference type="EMBL" id="PXYI01000001">
    <property type="protein sequence ID" value="PSJ43526.1"/>
    <property type="molecule type" value="Genomic_DNA"/>
</dbReference>
<comment type="caution">
    <text evidence="1">The sequence shown here is derived from an EMBL/GenBank/DDBJ whole genome shotgun (WGS) entry which is preliminary data.</text>
</comment>
<proteinExistence type="predicted"/>
<dbReference type="OrthoDB" id="7451540at2"/>
<reference evidence="1 2" key="1">
    <citation type="submission" date="2018-03" db="EMBL/GenBank/DDBJ databases">
        <title>The draft genome of Sphingosinicella sp. GL-C-18.</title>
        <authorList>
            <person name="Liu L."/>
            <person name="Li L."/>
            <person name="Liang L."/>
            <person name="Zhang X."/>
            <person name="Wang T."/>
        </authorList>
    </citation>
    <scope>NUCLEOTIDE SEQUENCE [LARGE SCALE GENOMIC DNA]</scope>
    <source>
        <strain evidence="1 2">GL-C-18</strain>
    </source>
</reference>
<organism evidence="1 2">
    <name type="scientific">Allosphingosinicella deserti</name>
    <dbReference type="NCBI Taxonomy" id="2116704"/>
    <lineage>
        <taxon>Bacteria</taxon>
        <taxon>Pseudomonadati</taxon>
        <taxon>Pseudomonadota</taxon>
        <taxon>Alphaproteobacteria</taxon>
        <taxon>Sphingomonadales</taxon>
        <taxon>Sphingomonadaceae</taxon>
        <taxon>Allosphingosinicella</taxon>
    </lineage>
</organism>
<dbReference type="InterPro" id="IPR018743">
    <property type="entry name" value="DUF2292"/>
</dbReference>